<dbReference type="SUPFAM" id="SSF51735">
    <property type="entry name" value="NAD(P)-binding Rossmann-fold domains"/>
    <property type="match status" value="1"/>
</dbReference>
<dbReference type="PANTHER" id="PTHR14239:SF0">
    <property type="entry name" value="F420-DEPENDENT NADP REDUCTASE"/>
    <property type="match status" value="1"/>
</dbReference>
<feature type="transmembrane region" description="Helical" evidence="3">
    <location>
        <begin position="273"/>
        <end position="295"/>
    </location>
</feature>
<keyword evidence="3" id="KW-0812">Transmembrane</keyword>
<proteinExistence type="predicted"/>
<dbReference type="AlphaFoldDB" id="A0A1X6P5N2"/>
<feature type="transmembrane region" description="Helical" evidence="3">
    <location>
        <begin position="432"/>
        <end position="453"/>
    </location>
</feature>
<dbReference type="Gene3D" id="3.40.50.720">
    <property type="entry name" value="NAD(P)-binding Rossmann-like Domain"/>
    <property type="match status" value="1"/>
</dbReference>
<evidence type="ECO:0000259" key="4">
    <source>
        <dbReference type="Pfam" id="PF03807"/>
    </source>
</evidence>
<evidence type="ECO:0000256" key="3">
    <source>
        <dbReference type="SAM" id="Phobius"/>
    </source>
</evidence>
<dbReference type="GO" id="GO:0008823">
    <property type="term" value="F:cupric reductase (NADH) activity"/>
    <property type="evidence" value="ECO:0007669"/>
    <property type="project" value="TreeGrafter"/>
</dbReference>
<sequence length="500" mass="51281">MATVVGNGAAADVAVSGASSGSSSGGSSPGMTEAEGKLKAPAVALEMGLPDDVAVAVIGNGAYGCSFARKVTACGIPAVLGSRSPPDGAHQPSWATPCAVLSHAGALAAADLVVLAIPAAAHGTFVRKHAHALADKVLVDVANPPTPSVASTLCGLLRKRGRAGSRGGWGDAAAPAAAADGTPPPSTAEALAAAVAAAGIPRCHVVKAFNNVPAYALDEPSARTPPPLVSAAGHDGAAKTAVLSLARRLGYDALDAGGLHAARTAERAVHRFFDGWVGAVTFAAGLLLAWSVYWASRYYAFGEQDHANVWWAWLLVPWGDMGALLLAVTFLPGSVAAAVQLARRGRHPFPGWLAAWLGSRKQLGLTGFWFAAVHSVAAASNGFTRASASFTPLYDHYLYWAAGVLALGCYWVLAAASSPATAAGLSWAEFRFVFSFLGLVTMGLTLTHVGVLVKFYTQHDDANPVQTVFLAFSVLALSATLMLAFKVPPLSLAVRHVRAK</sequence>
<dbReference type="GO" id="GO:0015677">
    <property type="term" value="P:copper ion import"/>
    <property type="evidence" value="ECO:0007669"/>
    <property type="project" value="TreeGrafter"/>
</dbReference>
<feature type="transmembrane region" description="Helical" evidence="3">
    <location>
        <begin position="363"/>
        <end position="383"/>
    </location>
</feature>
<dbReference type="GO" id="GO:0005886">
    <property type="term" value="C:plasma membrane"/>
    <property type="evidence" value="ECO:0007669"/>
    <property type="project" value="TreeGrafter"/>
</dbReference>
<gene>
    <name evidence="5" type="ORF">BU14_0203s0003</name>
</gene>
<keyword evidence="3" id="KW-0472">Membrane</keyword>
<dbReference type="EMBL" id="KV918876">
    <property type="protein sequence ID" value="OSX76192.1"/>
    <property type="molecule type" value="Genomic_DNA"/>
</dbReference>
<protein>
    <recommendedName>
        <fullName evidence="4">Pyrroline-5-carboxylate reductase catalytic N-terminal domain-containing protein</fullName>
    </recommendedName>
</protein>
<feature type="transmembrane region" description="Helical" evidence="3">
    <location>
        <begin position="398"/>
        <end position="420"/>
    </location>
</feature>
<dbReference type="PANTHER" id="PTHR14239">
    <property type="entry name" value="DUDULIN-RELATED"/>
    <property type="match status" value="1"/>
</dbReference>
<accession>A0A1X6P5N2</accession>
<dbReference type="Pfam" id="PF03807">
    <property type="entry name" value="F420_oxidored"/>
    <property type="match status" value="1"/>
</dbReference>
<organism evidence="5 6">
    <name type="scientific">Porphyra umbilicalis</name>
    <name type="common">Purple laver</name>
    <name type="synonym">Red alga</name>
    <dbReference type="NCBI Taxonomy" id="2786"/>
    <lineage>
        <taxon>Eukaryota</taxon>
        <taxon>Rhodophyta</taxon>
        <taxon>Bangiophyceae</taxon>
        <taxon>Bangiales</taxon>
        <taxon>Bangiaceae</taxon>
        <taxon>Porphyra</taxon>
    </lineage>
</organism>
<evidence type="ECO:0000313" key="6">
    <source>
        <dbReference type="Proteomes" id="UP000218209"/>
    </source>
</evidence>
<feature type="domain" description="Pyrroline-5-carboxylate reductase catalytic N-terminal" evidence="4">
    <location>
        <begin position="55"/>
        <end position="144"/>
    </location>
</feature>
<evidence type="ECO:0000313" key="5">
    <source>
        <dbReference type="EMBL" id="OSX76192.1"/>
    </source>
</evidence>
<name>A0A1X6P5N2_PORUM</name>
<keyword evidence="1" id="KW-0560">Oxidoreductase</keyword>
<dbReference type="InterPro" id="IPR036291">
    <property type="entry name" value="NAD(P)-bd_dom_sf"/>
</dbReference>
<evidence type="ECO:0000256" key="2">
    <source>
        <dbReference type="SAM" id="MobiDB-lite"/>
    </source>
</evidence>
<dbReference type="OrthoDB" id="550646at2759"/>
<dbReference type="GO" id="GO:0052851">
    <property type="term" value="F:ferric-chelate reductase (NADPH) activity"/>
    <property type="evidence" value="ECO:0007669"/>
    <property type="project" value="TreeGrafter"/>
</dbReference>
<feature type="transmembrane region" description="Helical" evidence="3">
    <location>
        <begin position="315"/>
        <end position="342"/>
    </location>
</feature>
<reference evidence="5 6" key="1">
    <citation type="submission" date="2017-03" db="EMBL/GenBank/DDBJ databases">
        <title>WGS assembly of Porphyra umbilicalis.</title>
        <authorList>
            <person name="Brawley S.H."/>
            <person name="Blouin N.A."/>
            <person name="Ficko-Blean E."/>
            <person name="Wheeler G.L."/>
            <person name="Lohr M."/>
            <person name="Goodson H.V."/>
            <person name="Jenkins J.W."/>
            <person name="Blaby-Haas C.E."/>
            <person name="Helliwell K.E."/>
            <person name="Chan C."/>
            <person name="Marriage T."/>
            <person name="Bhattacharya D."/>
            <person name="Klein A.S."/>
            <person name="Badis Y."/>
            <person name="Brodie J."/>
            <person name="Cao Y."/>
            <person name="Collen J."/>
            <person name="Dittami S.M."/>
            <person name="Gachon C.M."/>
            <person name="Green B.R."/>
            <person name="Karpowicz S."/>
            <person name="Kim J.W."/>
            <person name="Kudahl U."/>
            <person name="Lin S."/>
            <person name="Michel G."/>
            <person name="Mittag M."/>
            <person name="Olson B.J."/>
            <person name="Pangilinan J."/>
            <person name="Peng Y."/>
            <person name="Qiu H."/>
            <person name="Shu S."/>
            <person name="Singer J.T."/>
            <person name="Smith A.G."/>
            <person name="Sprecher B.N."/>
            <person name="Wagner V."/>
            <person name="Wang W."/>
            <person name="Wang Z.-Y."/>
            <person name="Yan J."/>
            <person name="Yarish C."/>
            <person name="Zoeuner-Riek S."/>
            <person name="Zhuang Y."/>
            <person name="Zou Y."/>
            <person name="Lindquist E.A."/>
            <person name="Grimwood J."/>
            <person name="Barry K."/>
            <person name="Rokhsar D.S."/>
            <person name="Schmutz J."/>
            <person name="Stiller J.W."/>
            <person name="Grossman A.R."/>
            <person name="Prochnik S.E."/>
        </authorList>
    </citation>
    <scope>NUCLEOTIDE SEQUENCE [LARGE SCALE GENOMIC DNA]</scope>
    <source>
        <strain evidence="5">4086291</strain>
    </source>
</reference>
<dbReference type="InterPro" id="IPR051267">
    <property type="entry name" value="STEAP_metalloreductase"/>
</dbReference>
<feature type="region of interest" description="Disordered" evidence="2">
    <location>
        <begin position="15"/>
        <end position="34"/>
    </location>
</feature>
<dbReference type="InterPro" id="IPR028939">
    <property type="entry name" value="P5C_Rdtase_cat_N"/>
</dbReference>
<evidence type="ECO:0000256" key="1">
    <source>
        <dbReference type="ARBA" id="ARBA00023002"/>
    </source>
</evidence>
<dbReference type="Proteomes" id="UP000218209">
    <property type="component" value="Unassembled WGS sequence"/>
</dbReference>
<feature type="transmembrane region" description="Helical" evidence="3">
    <location>
        <begin position="465"/>
        <end position="485"/>
    </location>
</feature>
<keyword evidence="6" id="KW-1185">Reference proteome</keyword>
<keyword evidence="3" id="KW-1133">Transmembrane helix</keyword>